<reference evidence="7 8" key="1">
    <citation type="submission" date="2023-11" db="EMBL/GenBank/DDBJ databases">
        <title>Plant-associative lifestyle of Vibrio porteresiae and its evolutionary dynamics.</title>
        <authorList>
            <person name="Rameshkumar N."/>
            <person name="Kirti K."/>
        </authorList>
    </citation>
    <scope>NUCLEOTIDE SEQUENCE [LARGE SCALE GENOMIC DNA]</scope>
    <source>
        <strain evidence="7 8">MSSRF30</strain>
    </source>
</reference>
<keyword evidence="4 5" id="KW-0560">Oxidoreductase</keyword>
<evidence type="ECO:0000313" key="7">
    <source>
        <dbReference type="EMBL" id="WPC73569.1"/>
    </source>
</evidence>
<dbReference type="CDD" id="cd02146">
    <property type="entry name" value="NfsA-like"/>
    <property type="match status" value="1"/>
</dbReference>
<protein>
    <submittedName>
        <fullName evidence="7">Oxygen-insensitive NADPH nitroreductase</fullName>
    </submittedName>
</protein>
<organism evidence="7 8">
    <name type="scientific">Vibrio porteresiae DSM 19223</name>
    <dbReference type="NCBI Taxonomy" id="1123496"/>
    <lineage>
        <taxon>Bacteria</taxon>
        <taxon>Pseudomonadati</taxon>
        <taxon>Pseudomonadota</taxon>
        <taxon>Gammaproteobacteria</taxon>
        <taxon>Vibrionales</taxon>
        <taxon>Vibrionaceae</taxon>
        <taxon>Vibrio</taxon>
    </lineage>
</organism>
<dbReference type="PANTHER" id="PTHR43425">
    <property type="entry name" value="OXYGEN-INSENSITIVE NADPH NITROREDUCTASE"/>
    <property type="match status" value="1"/>
</dbReference>
<dbReference type="Gene3D" id="3.40.109.10">
    <property type="entry name" value="NADH Oxidase"/>
    <property type="match status" value="1"/>
</dbReference>
<evidence type="ECO:0000256" key="5">
    <source>
        <dbReference type="PIRNR" id="PIRNR005426"/>
    </source>
</evidence>
<keyword evidence="3 5" id="KW-0288">FMN</keyword>
<dbReference type="InterPro" id="IPR000415">
    <property type="entry name" value="Nitroreductase-like"/>
</dbReference>
<keyword evidence="5" id="KW-0521">NADP</keyword>
<name>A0ABZ0QAS9_9VIBR</name>
<evidence type="ECO:0000256" key="4">
    <source>
        <dbReference type="ARBA" id="ARBA00023002"/>
    </source>
</evidence>
<dbReference type="InterPro" id="IPR029479">
    <property type="entry name" value="Nitroreductase"/>
</dbReference>
<gene>
    <name evidence="7" type="primary">nfsA</name>
    <name evidence="7" type="ORF">R8Z52_15835</name>
</gene>
<evidence type="ECO:0000256" key="3">
    <source>
        <dbReference type="ARBA" id="ARBA00022643"/>
    </source>
</evidence>
<evidence type="ECO:0000259" key="6">
    <source>
        <dbReference type="Pfam" id="PF00881"/>
    </source>
</evidence>
<dbReference type="PIRSF" id="PIRSF005426">
    <property type="entry name" value="Frp"/>
    <property type="match status" value="1"/>
</dbReference>
<feature type="domain" description="Nitroreductase" evidence="6">
    <location>
        <begin position="8"/>
        <end position="159"/>
    </location>
</feature>
<sequence>MNSVIDTIMAHRSIRAFTDEAITESDFSTIIQAGMSGSSSHFMQVLSVIRVKDADKRKKLAQLAGNQAYVESAAEFLVFCIDFQRHCELNADVKPEFMELTLVGAVDAGIMAQNCLLAAESLGLGGVFIGGLRNNPVEVDALLELPAHTAVLFGMCLGHPAQRPEQKPRLPLDVVVHTDSYHPLDKTLIDGYDQTMHEYYLSRSSNVKQVGWSKEITAYLSKESRPFILGYLQSKGLAKK</sequence>
<dbReference type="EMBL" id="CP138203">
    <property type="protein sequence ID" value="WPC73569.1"/>
    <property type="molecule type" value="Genomic_DNA"/>
</dbReference>
<evidence type="ECO:0000256" key="2">
    <source>
        <dbReference type="ARBA" id="ARBA00022630"/>
    </source>
</evidence>
<dbReference type="NCBIfam" id="NF008033">
    <property type="entry name" value="PRK10765.1"/>
    <property type="match status" value="1"/>
</dbReference>
<dbReference type="RefSeq" id="WP_261893480.1">
    <property type="nucleotide sequence ID" value="NZ_AP024895.1"/>
</dbReference>
<evidence type="ECO:0000256" key="1">
    <source>
        <dbReference type="ARBA" id="ARBA00008366"/>
    </source>
</evidence>
<keyword evidence="8" id="KW-1185">Reference proteome</keyword>
<keyword evidence="2 5" id="KW-0285">Flavoprotein</keyword>
<dbReference type="Pfam" id="PF00881">
    <property type="entry name" value="Nitroreductase"/>
    <property type="match status" value="1"/>
</dbReference>
<dbReference type="PANTHER" id="PTHR43425:SF2">
    <property type="entry name" value="OXYGEN-INSENSITIVE NADPH NITROREDUCTASE"/>
    <property type="match status" value="1"/>
</dbReference>
<evidence type="ECO:0000313" key="8">
    <source>
        <dbReference type="Proteomes" id="UP001304071"/>
    </source>
</evidence>
<accession>A0ABZ0QAS9</accession>
<comment type="similarity">
    <text evidence="1 5">Belongs to the flavin oxidoreductase frp family.</text>
</comment>
<proteinExistence type="inferred from homology"/>
<dbReference type="InterPro" id="IPR016446">
    <property type="entry name" value="Flavin_OxRdtase_Frp"/>
</dbReference>
<dbReference type="SUPFAM" id="SSF55469">
    <property type="entry name" value="FMN-dependent nitroreductase-like"/>
    <property type="match status" value="1"/>
</dbReference>
<dbReference type="Proteomes" id="UP001304071">
    <property type="component" value="Chromosome 1"/>
</dbReference>